<evidence type="ECO:0008006" key="6">
    <source>
        <dbReference type="Google" id="ProtNLM"/>
    </source>
</evidence>
<evidence type="ECO:0000256" key="2">
    <source>
        <dbReference type="ARBA" id="ARBA00023125"/>
    </source>
</evidence>
<protein>
    <recommendedName>
        <fullName evidence="6">Type I restriction modification DNA specificity domain-containing protein</fullName>
    </recommendedName>
</protein>
<dbReference type="RefSeq" id="WP_182663136.1">
    <property type="nucleotide sequence ID" value="NZ_JACIVI010000002.1"/>
</dbReference>
<sequence length="157" mass="17650">MGIAGPRPAPRERREQEEIPGDEIEKYRLEAGDLLITEGGDWDKVGRTAMWADDLPLCLHQSYVFRARPCSDELDLQWVELYLNSPVARDYFTGASKQTTNLASINITPLRACAFPVQPLAKQRRIVASVTELLALCDPLKARIAAARIKHARKLPR</sequence>
<dbReference type="Proteomes" id="UP000586093">
    <property type="component" value="Unassembled WGS sequence"/>
</dbReference>
<dbReference type="AlphaFoldDB" id="A0A839HIT3"/>
<gene>
    <name evidence="4" type="ORF">H4F90_07515</name>
</gene>
<feature type="compositionally biased region" description="Basic and acidic residues" evidence="3">
    <location>
        <begin position="9"/>
        <end position="20"/>
    </location>
</feature>
<keyword evidence="2" id="KW-0238">DNA-binding</keyword>
<organism evidence="4 5">
    <name type="scientific">Aquariibacter albus</name>
    <dbReference type="NCBI Taxonomy" id="2759899"/>
    <lineage>
        <taxon>Bacteria</taxon>
        <taxon>Pseudomonadati</taxon>
        <taxon>Pseudomonadota</taxon>
        <taxon>Betaproteobacteria</taxon>
        <taxon>Burkholderiales</taxon>
        <taxon>Sphaerotilaceae</taxon>
        <taxon>Aquariibacter</taxon>
    </lineage>
</organism>
<keyword evidence="1" id="KW-0680">Restriction system</keyword>
<proteinExistence type="predicted"/>
<dbReference type="GO" id="GO:0003677">
    <property type="term" value="F:DNA binding"/>
    <property type="evidence" value="ECO:0007669"/>
    <property type="project" value="UniProtKB-KW"/>
</dbReference>
<reference evidence="4 5" key="1">
    <citation type="submission" date="2020-08" db="EMBL/GenBank/DDBJ databases">
        <title>Aquariorum lacteus gen. nov., sp. nov., a new member of the family Comamonadaceae, isolated from freshwater aquarium.</title>
        <authorList>
            <person name="Chun S.-J."/>
        </authorList>
    </citation>
    <scope>NUCLEOTIDE SEQUENCE [LARGE SCALE GENOMIC DNA]</scope>
    <source>
        <strain evidence="4 5">SJAQ100</strain>
    </source>
</reference>
<dbReference type="GO" id="GO:0009307">
    <property type="term" value="P:DNA restriction-modification system"/>
    <property type="evidence" value="ECO:0007669"/>
    <property type="project" value="UniProtKB-KW"/>
</dbReference>
<keyword evidence="5" id="KW-1185">Reference proteome</keyword>
<dbReference type="Gene3D" id="3.90.220.20">
    <property type="entry name" value="DNA methylase specificity domains"/>
    <property type="match status" value="1"/>
</dbReference>
<evidence type="ECO:0000256" key="3">
    <source>
        <dbReference type="SAM" id="MobiDB-lite"/>
    </source>
</evidence>
<evidence type="ECO:0000313" key="5">
    <source>
        <dbReference type="Proteomes" id="UP000586093"/>
    </source>
</evidence>
<comment type="caution">
    <text evidence="4">The sequence shown here is derived from an EMBL/GenBank/DDBJ whole genome shotgun (WGS) entry which is preliminary data.</text>
</comment>
<dbReference type="SUPFAM" id="SSF116734">
    <property type="entry name" value="DNA methylase specificity domain"/>
    <property type="match status" value="1"/>
</dbReference>
<accession>A0A839HIT3</accession>
<name>A0A839HIT3_9BURK</name>
<dbReference type="EMBL" id="JACIVI010000002">
    <property type="protein sequence ID" value="MBB1161823.1"/>
    <property type="molecule type" value="Genomic_DNA"/>
</dbReference>
<dbReference type="InterPro" id="IPR044946">
    <property type="entry name" value="Restrct_endonuc_typeI_TRD_sf"/>
</dbReference>
<feature type="region of interest" description="Disordered" evidence="3">
    <location>
        <begin position="1"/>
        <end position="20"/>
    </location>
</feature>
<evidence type="ECO:0000313" key="4">
    <source>
        <dbReference type="EMBL" id="MBB1161823.1"/>
    </source>
</evidence>
<evidence type="ECO:0000256" key="1">
    <source>
        <dbReference type="ARBA" id="ARBA00022747"/>
    </source>
</evidence>